<dbReference type="InterPro" id="IPR019734">
    <property type="entry name" value="TPR_rpt"/>
</dbReference>
<dbReference type="SUPFAM" id="SSF48452">
    <property type="entry name" value="TPR-like"/>
    <property type="match status" value="4"/>
</dbReference>
<dbReference type="Pfam" id="PF12895">
    <property type="entry name" value="ANAPC3"/>
    <property type="match status" value="1"/>
</dbReference>
<feature type="repeat" description="TPR" evidence="3">
    <location>
        <begin position="205"/>
        <end position="238"/>
    </location>
</feature>
<dbReference type="InterPro" id="IPR011990">
    <property type="entry name" value="TPR-like_helical_dom_sf"/>
</dbReference>
<keyword evidence="2 3" id="KW-0802">TPR repeat</keyword>
<dbReference type="NCBIfam" id="TIGR02917">
    <property type="entry name" value="PEP_TPR_lipo"/>
    <property type="match status" value="1"/>
</dbReference>
<feature type="repeat" description="TPR" evidence="3">
    <location>
        <begin position="171"/>
        <end position="204"/>
    </location>
</feature>
<dbReference type="InterPro" id="IPR051012">
    <property type="entry name" value="CellSynth/LPSAsmb/PSIAsmb"/>
</dbReference>
<proteinExistence type="predicted"/>
<gene>
    <name evidence="4" type="ORF">CODIS_09640</name>
</gene>
<dbReference type="SMART" id="SM00028">
    <property type="entry name" value="TPR"/>
    <property type="match status" value="8"/>
</dbReference>
<protein>
    <submittedName>
        <fullName evidence="4">Tetratricopeptide repeat protein</fullName>
    </submittedName>
</protein>
<evidence type="ECO:0000256" key="1">
    <source>
        <dbReference type="ARBA" id="ARBA00022737"/>
    </source>
</evidence>
<keyword evidence="5" id="KW-1185">Reference proteome</keyword>
<name>A0A7Z1AH94_9GAMM</name>
<evidence type="ECO:0000313" key="5">
    <source>
        <dbReference type="Proteomes" id="UP000094769"/>
    </source>
</evidence>
<feature type="repeat" description="TPR" evidence="3">
    <location>
        <begin position="380"/>
        <end position="413"/>
    </location>
</feature>
<dbReference type="InterPro" id="IPR014266">
    <property type="entry name" value="PEP-CTERM_TPR_PrsT"/>
</dbReference>
<feature type="repeat" description="TPR" evidence="3">
    <location>
        <begin position="785"/>
        <end position="818"/>
    </location>
</feature>
<dbReference type="RefSeq" id="WP_083220553.1">
    <property type="nucleotide sequence ID" value="NZ_MARB01000004.1"/>
</dbReference>
<evidence type="ECO:0000256" key="2">
    <source>
        <dbReference type="ARBA" id="ARBA00022803"/>
    </source>
</evidence>
<dbReference type="Proteomes" id="UP000094769">
    <property type="component" value="Unassembled WGS sequence"/>
</dbReference>
<dbReference type="PANTHER" id="PTHR45586">
    <property type="entry name" value="TPR REPEAT-CONTAINING PROTEIN PA4667"/>
    <property type="match status" value="1"/>
</dbReference>
<reference evidence="4 5" key="1">
    <citation type="submission" date="2016-06" db="EMBL/GenBank/DDBJ databases">
        <title>Genome sequence of endosymbiont of Candidatus Endolucinida thiodiazotropha.</title>
        <authorList>
            <person name="Poehlein A."/>
            <person name="Koenig S."/>
            <person name="Heiden S.E."/>
            <person name="Thuermer A."/>
            <person name="Voget S."/>
            <person name="Daniel R."/>
            <person name="Markert S."/>
            <person name="Gros O."/>
            <person name="Schweder T."/>
        </authorList>
    </citation>
    <scope>NUCLEOTIDE SEQUENCE [LARGE SCALE GENOMIC DNA]</scope>
    <source>
        <strain evidence="4 5">COS</strain>
    </source>
</reference>
<dbReference type="SUPFAM" id="SSF81901">
    <property type="entry name" value="HCP-like"/>
    <property type="match status" value="1"/>
</dbReference>
<dbReference type="OrthoDB" id="5959200at2"/>
<dbReference type="PROSITE" id="PS51257">
    <property type="entry name" value="PROKAR_LIPOPROTEIN"/>
    <property type="match status" value="1"/>
</dbReference>
<organism evidence="4 5">
    <name type="scientific">Candidatus Thiodiazotropha endolucinida</name>
    <dbReference type="NCBI Taxonomy" id="1655433"/>
    <lineage>
        <taxon>Bacteria</taxon>
        <taxon>Pseudomonadati</taxon>
        <taxon>Pseudomonadota</taxon>
        <taxon>Gammaproteobacteria</taxon>
        <taxon>Chromatiales</taxon>
        <taxon>Sedimenticolaceae</taxon>
        <taxon>Candidatus Thiodiazotropha</taxon>
    </lineage>
</organism>
<dbReference type="AlphaFoldDB" id="A0A7Z1AH94"/>
<accession>A0A7Z1AH94</accession>
<evidence type="ECO:0000256" key="3">
    <source>
        <dbReference type="PROSITE-ProRule" id="PRU00339"/>
    </source>
</evidence>
<evidence type="ECO:0000313" key="4">
    <source>
        <dbReference type="EMBL" id="ODJ88869.1"/>
    </source>
</evidence>
<sequence>MTRAVNNVRLLNLWALLPVIMLQFMLSACTVGKDDSEALASAKTSYESGNYSKAIIELKQILQNNSANTDARQLLARSYLKKGDGISAEKEIKTVLSDKSPTADVQLILMSSWELQGKHKEIVEAYEKGALDSIQPMRVWGVVSHSYLSVEEVEKGTVLAEKMLEKDAESVTALRSLAKAASMRNDDTEALEYLQRALEIDKKDYKVWRDLGSLHVKLEDHGKAVELLKGALSLIDEDDPKQDAYIIKVNLIHLFFHLKRLDESSVYIRELEAQYKKNPYVAYLSGLYDYLKQDYESAVTKLFQAHSVMPNHLPTTLLLGALHFSENNLEQANILLTRYVNQVPTHLQARKLLGEIKLRLDKPKEALALLESGGADSNDDQILTMIGLAASQSGEYSKGIEFLKKAAHVNPSDTRIREELARLYINHGSVDEAISELEDKWEGESSNRDTLLILSYIKKQDFDSARKLSDQLLTREGERPRDLYLRAMIELNSGNRNYARRYFTDAVSKSAEFIPGQLALARMDLEDGRLMAGSDRLNLVLAREPGNVNAMMLLAQISERSGSQKEALAWLEKAIETGKDSWLPRVILARYYLRRKQPEKAAVYLDDKQLRQSDNPAIISLLALIDQQTGHYNQAESTIKKLLDDNPDSEMAYLQLADLQTKRGDLEAARTTLQKLDRKIPLSIKGKLLRYKLELRDRNYQQVETIIEQLLDNDKTRLVGVTLQANYHEARGDIVKAINTLEAEATPKSPFILIQQLSDLYIKNKDAMSAINLLTSWKRSHKNNQQVQLALAIVYQTMGKMNAALKLYSDLLEENPRNIVALNNSALLNFDQDPQKALDQAKLAYEISGNATQSVVDTYAWLTHKSGDTATALKILSTIMDTASDPSILYHYAVMLAESDNVKAAKEVLVTLSKDHADFPESEEAKKLLSEISQIKG</sequence>
<dbReference type="Pfam" id="PF14559">
    <property type="entry name" value="TPR_19"/>
    <property type="match status" value="2"/>
</dbReference>
<dbReference type="PANTHER" id="PTHR45586:SF1">
    <property type="entry name" value="LIPOPOLYSACCHARIDE ASSEMBLY PROTEIN B"/>
    <property type="match status" value="1"/>
</dbReference>
<dbReference type="Gene3D" id="1.25.40.10">
    <property type="entry name" value="Tetratricopeptide repeat domain"/>
    <property type="match status" value="4"/>
</dbReference>
<comment type="caution">
    <text evidence="4">The sequence shown here is derived from an EMBL/GenBank/DDBJ whole genome shotgun (WGS) entry which is preliminary data.</text>
</comment>
<dbReference type="EMBL" id="MARB01000004">
    <property type="protein sequence ID" value="ODJ88869.1"/>
    <property type="molecule type" value="Genomic_DNA"/>
</dbReference>
<dbReference type="Pfam" id="PF13432">
    <property type="entry name" value="TPR_16"/>
    <property type="match status" value="2"/>
</dbReference>
<keyword evidence="1" id="KW-0677">Repeat</keyword>
<dbReference type="PROSITE" id="PS50005">
    <property type="entry name" value="TPR"/>
    <property type="match status" value="4"/>
</dbReference>